<proteinExistence type="predicted"/>
<sequence length="477" mass="52771">MRFLRAVVITILLALAISTFSVLSIPTSGWTSPLSSTLSEAGTSSDEIRAVVHGDPLSEVVAGYRPSTQHVAMQTSHHEPEHYGSIVEQGGSSHFWSPQAVAPVQLLPKDPFESTYHHFAPAQGFPQPQLQVPQAAGARRLVPLSPKPPGESTYYIVDASHDFQQTQPPRYPGLEPSSVATQMSPDLEHPFMQSLREVHSRFQSADGLNPATPPDPEHLEALAYAHAYEHLNEKPFTLAEREWITHAVRGQPYWGLGHAQTHMVGSASREAAQASHQAGQVVGQAVQEPPMFYLASRPARPASDDADFLQAYKLSRGEVLADPDVVLPSREEFTDVQKKVADYQLPYRSLYLKPKETAKFFNIIGKNVGTVRLAADPGLATKMTFVPLSNQKLTADRGLWKRLGMRILFAQNENIAFALVDAQMLKSAFPGMLLEDRQKLLDGTVALIKIEKLKRSYAFRLFSVVNVDFLRSMEYVS</sequence>
<dbReference type="EMBL" id="LT795070">
    <property type="protein sequence ID" value="SJX65418.1"/>
    <property type="molecule type" value="Genomic_DNA"/>
</dbReference>
<name>A0A2N8UKU6_9BASI</name>
<dbReference type="AlphaFoldDB" id="A0A2N8UKU6"/>
<organism evidence="2 3">
    <name type="scientific">Sporisorium reilianum f. sp. reilianum</name>
    <dbReference type="NCBI Taxonomy" id="72559"/>
    <lineage>
        <taxon>Eukaryota</taxon>
        <taxon>Fungi</taxon>
        <taxon>Dikarya</taxon>
        <taxon>Basidiomycota</taxon>
        <taxon>Ustilaginomycotina</taxon>
        <taxon>Ustilaginomycetes</taxon>
        <taxon>Ustilaginales</taxon>
        <taxon>Ustilaginaceae</taxon>
        <taxon>Sporisorium</taxon>
    </lineage>
</organism>
<evidence type="ECO:0000313" key="3">
    <source>
        <dbReference type="Proteomes" id="UP000239563"/>
    </source>
</evidence>
<evidence type="ECO:0000256" key="1">
    <source>
        <dbReference type="SAM" id="SignalP"/>
    </source>
</evidence>
<protein>
    <submittedName>
        <fullName evidence="2">Uncharacterized protein</fullName>
    </submittedName>
</protein>
<keyword evidence="1" id="KW-0732">Signal</keyword>
<feature type="signal peptide" evidence="1">
    <location>
        <begin position="1"/>
        <end position="24"/>
    </location>
</feature>
<feature type="chain" id="PRO_5014789601" evidence="1">
    <location>
        <begin position="25"/>
        <end position="477"/>
    </location>
</feature>
<reference evidence="2 3" key="1">
    <citation type="submission" date="2017-02" db="EMBL/GenBank/DDBJ databases">
        <authorList>
            <person name="Peterson S.W."/>
        </authorList>
    </citation>
    <scope>NUCLEOTIDE SEQUENCE [LARGE SCALE GENOMIC DNA]</scope>
    <source>
        <strain evidence="2 3">SRS1_H2-8</strain>
    </source>
</reference>
<accession>A0A2N8UKU6</accession>
<dbReference type="Proteomes" id="UP000239563">
    <property type="component" value="Chromosome XVII"/>
</dbReference>
<gene>
    <name evidence="2" type="ORF">SRS1_15688</name>
</gene>
<evidence type="ECO:0000313" key="2">
    <source>
        <dbReference type="EMBL" id="SJX65418.1"/>
    </source>
</evidence>